<evidence type="ECO:0000256" key="6">
    <source>
        <dbReference type="ARBA" id="ARBA00022490"/>
    </source>
</evidence>
<evidence type="ECO:0000256" key="3">
    <source>
        <dbReference type="ARBA" id="ARBA00004496"/>
    </source>
</evidence>
<dbReference type="Pfam" id="PF01510">
    <property type="entry name" value="Amidase_2"/>
    <property type="match status" value="1"/>
</dbReference>
<evidence type="ECO:0000259" key="13">
    <source>
        <dbReference type="SMART" id="SM00644"/>
    </source>
</evidence>
<organism evidence="14 15">
    <name type="scientific">Gilvimarinus algae</name>
    <dbReference type="NCBI Taxonomy" id="3058037"/>
    <lineage>
        <taxon>Bacteria</taxon>
        <taxon>Pseudomonadati</taxon>
        <taxon>Pseudomonadota</taxon>
        <taxon>Gammaproteobacteria</taxon>
        <taxon>Cellvibrionales</taxon>
        <taxon>Cellvibrionaceae</taxon>
        <taxon>Gilvimarinus</taxon>
    </lineage>
</organism>
<comment type="cofactor">
    <cofactor evidence="2">
        <name>Zn(2+)</name>
        <dbReference type="ChEBI" id="CHEBI:29105"/>
    </cofactor>
</comment>
<evidence type="ECO:0000256" key="1">
    <source>
        <dbReference type="ARBA" id="ARBA00001561"/>
    </source>
</evidence>
<evidence type="ECO:0000256" key="4">
    <source>
        <dbReference type="ARBA" id="ARBA00007553"/>
    </source>
</evidence>
<evidence type="ECO:0000256" key="2">
    <source>
        <dbReference type="ARBA" id="ARBA00001947"/>
    </source>
</evidence>
<dbReference type="SMART" id="SM00644">
    <property type="entry name" value="Ami_2"/>
    <property type="match status" value="1"/>
</dbReference>
<proteinExistence type="inferred from homology"/>
<dbReference type="Proteomes" id="UP001168380">
    <property type="component" value="Unassembled WGS sequence"/>
</dbReference>
<evidence type="ECO:0000256" key="8">
    <source>
        <dbReference type="ARBA" id="ARBA00022801"/>
    </source>
</evidence>
<dbReference type="GO" id="GO:0008745">
    <property type="term" value="F:N-acetylmuramoyl-L-alanine amidase activity"/>
    <property type="evidence" value="ECO:0007669"/>
    <property type="project" value="UniProtKB-EC"/>
</dbReference>
<evidence type="ECO:0000256" key="10">
    <source>
        <dbReference type="ARBA" id="ARBA00023316"/>
    </source>
</evidence>
<protein>
    <recommendedName>
        <fullName evidence="11">1,6-anhydro-N-acetylmuramyl-L-alanine amidase AmpD</fullName>
        <ecNumber evidence="5">3.5.1.28</ecNumber>
    </recommendedName>
    <alternativeName>
        <fullName evidence="12">N-acetylmuramoyl-L-alanine amidase</fullName>
    </alternativeName>
</protein>
<evidence type="ECO:0000256" key="12">
    <source>
        <dbReference type="ARBA" id="ARBA00042615"/>
    </source>
</evidence>
<keyword evidence="15" id="KW-1185">Reference proteome</keyword>
<dbReference type="EMBL" id="JAULRT010000059">
    <property type="protein sequence ID" value="MDO3382834.1"/>
    <property type="molecule type" value="Genomic_DNA"/>
</dbReference>
<keyword evidence="6" id="KW-0963">Cytoplasm</keyword>
<name>A0ABT8TFG3_9GAMM</name>
<evidence type="ECO:0000313" key="15">
    <source>
        <dbReference type="Proteomes" id="UP001168380"/>
    </source>
</evidence>
<dbReference type="InterPro" id="IPR002502">
    <property type="entry name" value="Amidase_domain"/>
</dbReference>
<keyword evidence="10" id="KW-0961">Cell wall biogenesis/degradation</keyword>
<keyword evidence="8 14" id="KW-0378">Hydrolase</keyword>
<evidence type="ECO:0000256" key="5">
    <source>
        <dbReference type="ARBA" id="ARBA00011901"/>
    </source>
</evidence>
<dbReference type="Gene3D" id="3.40.80.10">
    <property type="entry name" value="Peptidoglycan recognition protein-like"/>
    <property type="match status" value="1"/>
</dbReference>
<comment type="similarity">
    <text evidence="4">Belongs to the N-acetylmuramoyl-L-alanine amidase 2 family.</text>
</comment>
<evidence type="ECO:0000256" key="9">
    <source>
        <dbReference type="ARBA" id="ARBA00022833"/>
    </source>
</evidence>
<dbReference type="InterPro" id="IPR051206">
    <property type="entry name" value="NAMLAA_amidase_2"/>
</dbReference>
<dbReference type="InterPro" id="IPR036505">
    <property type="entry name" value="Amidase/PGRP_sf"/>
</dbReference>
<evidence type="ECO:0000256" key="11">
    <source>
        <dbReference type="ARBA" id="ARBA00039257"/>
    </source>
</evidence>
<dbReference type="NCBIfam" id="NF008758">
    <property type="entry name" value="PRK11789.1"/>
    <property type="match status" value="1"/>
</dbReference>
<keyword evidence="7" id="KW-0479">Metal-binding</keyword>
<reference evidence="14" key="1">
    <citation type="submission" date="2023-07" db="EMBL/GenBank/DDBJ databases">
        <title>Gilvimarinus algae sp. nov., isolated from the surface of Kelp.</title>
        <authorList>
            <person name="Sun Y.Y."/>
            <person name="Gong Y."/>
            <person name="Du Z.J."/>
        </authorList>
    </citation>
    <scope>NUCLEOTIDE SEQUENCE</scope>
    <source>
        <strain evidence="14">SDUM040014</strain>
    </source>
</reference>
<gene>
    <name evidence="14" type="primary">ampD</name>
    <name evidence="14" type="ORF">QWI16_11710</name>
</gene>
<dbReference type="PANTHER" id="PTHR30417">
    <property type="entry name" value="N-ACETYLMURAMOYL-L-ALANINE AMIDASE AMID"/>
    <property type="match status" value="1"/>
</dbReference>
<dbReference type="PANTHER" id="PTHR30417:SF4">
    <property type="entry name" value="1,6-ANHYDRO-N-ACETYLMURAMYL-L-ALANINE AMIDASE AMPD"/>
    <property type="match status" value="1"/>
</dbReference>
<dbReference type="SUPFAM" id="SSF55846">
    <property type="entry name" value="N-acetylmuramoyl-L-alanine amidase-like"/>
    <property type="match status" value="1"/>
</dbReference>
<comment type="catalytic activity">
    <reaction evidence="1">
        <text>Hydrolyzes the link between N-acetylmuramoyl residues and L-amino acid residues in certain cell-wall glycopeptides.</text>
        <dbReference type="EC" id="3.5.1.28"/>
    </reaction>
</comment>
<sequence>MERGWVSTARSCPSPNCGPRPEGALVSLLVIHNISLPPGHYGGGWIEQFFTNRLDPAAHPYFTEIVDLKVSSHLLVTREGELVQFVNLDDRAWHAGASCFEGVTECNDFSIGIELEGTDTEPYTDAQYRTLGEVSRAIMAQYPAVTAGRIAGHCDIAPGRKTDPGPAFDWSRYRQIINSEA</sequence>
<accession>A0ABT8TFG3</accession>
<evidence type="ECO:0000256" key="7">
    <source>
        <dbReference type="ARBA" id="ARBA00022723"/>
    </source>
</evidence>
<evidence type="ECO:0000313" key="14">
    <source>
        <dbReference type="EMBL" id="MDO3382834.1"/>
    </source>
</evidence>
<comment type="caution">
    <text evidence="14">The sequence shown here is derived from an EMBL/GenBank/DDBJ whole genome shotgun (WGS) entry which is preliminary data.</text>
</comment>
<dbReference type="CDD" id="cd06583">
    <property type="entry name" value="PGRP"/>
    <property type="match status" value="1"/>
</dbReference>
<comment type="subcellular location">
    <subcellularLocation>
        <location evidence="3">Cytoplasm</location>
    </subcellularLocation>
</comment>
<feature type="domain" description="N-acetylmuramoyl-L-alanine amidase" evidence="13">
    <location>
        <begin position="14"/>
        <end position="165"/>
    </location>
</feature>
<keyword evidence="9" id="KW-0862">Zinc</keyword>
<dbReference type="EC" id="3.5.1.28" evidence="5"/>